<dbReference type="GO" id="GO:0004475">
    <property type="term" value="F:mannose-1-phosphate guanylyltransferase (GTP) activity"/>
    <property type="evidence" value="ECO:0007669"/>
    <property type="project" value="UniProtKB-EC"/>
</dbReference>
<evidence type="ECO:0000313" key="24">
    <source>
        <dbReference type="EMBL" id="SFJ19762.1"/>
    </source>
</evidence>
<organism evidence="24 25">
    <name type="scientific">Marinobacter persicus</name>
    <dbReference type="NCBI Taxonomy" id="930118"/>
    <lineage>
        <taxon>Bacteria</taxon>
        <taxon>Pseudomonadati</taxon>
        <taxon>Pseudomonadota</taxon>
        <taxon>Gammaproteobacteria</taxon>
        <taxon>Pseudomonadales</taxon>
        <taxon>Marinobacteraceae</taxon>
        <taxon>Marinobacter</taxon>
    </lineage>
</organism>
<dbReference type="Pfam" id="PF22640">
    <property type="entry name" value="ManC_GMP_beta-helix"/>
    <property type="match status" value="1"/>
</dbReference>
<evidence type="ECO:0000256" key="19">
    <source>
        <dbReference type="ARBA" id="ARBA00067387"/>
    </source>
</evidence>
<dbReference type="RefSeq" id="WP_091700417.1">
    <property type="nucleotide sequence ID" value="NZ_BMYN01000016.1"/>
</dbReference>
<dbReference type="Proteomes" id="UP000199445">
    <property type="component" value="Unassembled WGS sequence"/>
</dbReference>
<dbReference type="FunFam" id="3.90.550.10:FF:000046">
    <property type="entry name" value="Mannose-1-phosphate guanylyltransferase (GDP)"/>
    <property type="match status" value="1"/>
</dbReference>
<dbReference type="GO" id="GO:0009298">
    <property type="term" value="P:GDP-mannose biosynthetic process"/>
    <property type="evidence" value="ECO:0007669"/>
    <property type="project" value="UniProtKB-UniPathway"/>
</dbReference>
<dbReference type="InterPro" id="IPR005835">
    <property type="entry name" value="NTP_transferase_dom"/>
</dbReference>
<evidence type="ECO:0000259" key="22">
    <source>
        <dbReference type="Pfam" id="PF01050"/>
    </source>
</evidence>
<comment type="pathway">
    <text evidence="4">Nucleotide-sugar biosynthesis; GDP-alpha-D-mannose biosynthesis; GDP-alpha-D-mannose from alpha-D-mannose 1-phosphate (GTP route): step 1/1.</text>
</comment>
<dbReference type="Gene3D" id="3.90.550.10">
    <property type="entry name" value="Spore Coat Polysaccharide Biosynthesis Protein SpsA, Chain A"/>
    <property type="match status" value="1"/>
</dbReference>
<evidence type="ECO:0000256" key="17">
    <source>
        <dbReference type="ARBA" id="ARBA00047343"/>
    </source>
</evidence>
<keyword evidence="14" id="KW-0413">Isomerase</keyword>
<comment type="similarity">
    <text evidence="5 20">Belongs to the mannose-6-phosphate isomerase type 2 family.</text>
</comment>
<dbReference type="SUPFAM" id="SSF51182">
    <property type="entry name" value="RmlC-like cupins"/>
    <property type="match status" value="1"/>
</dbReference>
<evidence type="ECO:0000256" key="14">
    <source>
        <dbReference type="ARBA" id="ARBA00023235"/>
    </source>
</evidence>
<accession>A0A1I3PE57</accession>
<keyword evidence="25" id="KW-1185">Reference proteome</keyword>
<dbReference type="FunFam" id="2.60.120.10:FF:000032">
    <property type="entry name" value="Mannose-1-phosphate guanylyltransferase/mannose-6-phosphate isomerase"/>
    <property type="match status" value="1"/>
</dbReference>
<dbReference type="InterPro" id="IPR054566">
    <property type="entry name" value="ManC/GMP-like_b-helix"/>
</dbReference>
<evidence type="ECO:0000256" key="6">
    <source>
        <dbReference type="ARBA" id="ARBA00011245"/>
    </source>
</evidence>
<dbReference type="CDD" id="cd02213">
    <property type="entry name" value="cupin_PMI_typeII_C"/>
    <property type="match status" value="1"/>
</dbReference>
<evidence type="ECO:0000256" key="4">
    <source>
        <dbReference type="ARBA" id="ARBA00004823"/>
    </source>
</evidence>
<evidence type="ECO:0000256" key="13">
    <source>
        <dbReference type="ARBA" id="ARBA00023134"/>
    </source>
</evidence>
<keyword evidence="10 24" id="KW-0548">Nucleotidyltransferase</keyword>
<evidence type="ECO:0000256" key="1">
    <source>
        <dbReference type="ARBA" id="ARBA00000757"/>
    </source>
</evidence>
<comment type="subunit">
    <text evidence="6">Monomer.</text>
</comment>
<evidence type="ECO:0000256" key="10">
    <source>
        <dbReference type="ARBA" id="ARBA00022695"/>
    </source>
</evidence>
<dbReference type="PANTHER" id="PTHR46390:SF1">
    <property type="entry name" value="MANNOSE-1-PHOSPHATE GUANYLYLTRANSFERASE"/>
    <property type="match status" value="1"/>
</dbReference>
<evidence type="ECO:0000256" key="11">
    <source>
        <dbReference type="ARBA" id="ARBA00022741"/>
    </source>
</evidence>
<feature type="domain" description="Mannose-6-phosphate isomerase type II C-terminal" evidence="22">
    <location>
        <begin position="349"/>
        <end position="463"/>
    </location>
</feature>
<dbReference type="InterPro" id="IPR001538">
    <property type="entry name" value="Man6P_isomerase-2_C"/>
</dbReference>
<keyword evidence="16" id="KW-0170">Cobalt</keyword>
<comment type="function">
    <text evidence="18">Produces a precursor for alginate polymerization. The alginate layer provides a protective barrier against host immune defenses and antibiotics.</text>
</comment>
<evidence type="ECO:0000256" key="7">
    <source>
        <dbReference type="ARBA" id="ARBA00011956"/>
    </source>
</evidence>
<dbReference type="InterPro" id="IPR029044">
    <property type="entry name" value="Nucleotide-diphossugar_trans"/>
</dbReference>
<sequence length="468" mass="51537">MLLPIIMAGGTGSRLWPLSRQLNPKQFLKLCGDSTLLQQTLSRLDGLETSPPSIICNESHRFMVAEQLRQLAVTDASILLEPAGRNTAPAIALAALNAALNGEDPVLLVLAADHFIADEKGFQQAVQAAEVLARKNKLVTFGIVPTHAETGYGYIQRGASLPQQGFEVARFVEKPDSGTAQDYLGSGDYYWNSGMFMFKASVYLEALCEFRPDILEACTRAFQGGSQDMDFVRVDEAAFAECPEESIDYAVMEKTSDAAVIPLDAGWSDIGSWSALWEIGEKDSEGNVCKGDALAINTRNSLIHAEHKLVATVGVEDLIVVETKDAVLVAHKDHVQDVKKVVEAIKNDGRHEHMNHREVYRPWGVYDSIDNGERYQVKRITVKPGARLSVQMHHHRAEHWIVVSGTAKVTVGEKEFLVTENQSTYIPVGQVHCLENPGVIPLELIEVQSGSYLGEDDIVRLKDQYGRT</sequence>
<feature type="domain" description="MannoseP isomerase/GMP-like beta-helix" evidence="23">
    <location>
        <begin position="292"/>
        <end position="343"/>
    </location>
</feature>
<dbReference type="EMBL" id="FOSC01000001">
    <property type="protein sequence ID" value="SFJ19762.1"/>
    <property type="molecule type" value="Genomic_DNA"/>
</dbReference>
<reference evidence="24 25" key="1">
    <citation type="submission" date="2016-10" db="EMBL/GenBank/DDBJ databases">
        <authorList>
            <person name="de Groot N.N."/>
        </authorList>
    </citation>
    <scope>NUCLEOTIDE SEQUENCE [LARGE SCALE GENOMIC DNA]</scope>
    <source>
        <strain evidence="24 25">IBRC-M 10445</strain>
    </source>
</reference>
<dbReference type="NCBIfam" id="TIGR01479">
    <property type="entry name" value="GMP_PMI"/>
    <property type="match status" value="1"/>
</dbReference>
<dbReference type="InterPro" id="IPR011051">
    <property type="entry name" value="RmlC_Cupin_sf"/>
</dbReference>
<dbReference type="AlphaFoldDB" id="A0A1I3PE57"/>
<dbReference type="SUPFAM" id="SSF53448">
    <property type="entry name" value="Nucleotide-diphospho-sugar transferases"/>
    <property type="match status" value="1"/>
</dbReference>
<dbReference type="PANTHER" id="PTHR46390">
    <property type="entry name" value="MANNOSE-1-PHOSPHATE GUANYLYLTRANSFERASE"/>
    <property type="match status" value="1"/>
</dbReference>
<evidence type="ECO:0000256" key="5">
    <source>
        <dbReference type="ARBA" id="ARBA00006115"/>
    </source>
</evidence>
<evidence type="ECO:0000259" key="23">
    <source>
        <dbReference type="Pfam" id="PF22640"/>
    </source>
</evidence>
<dbReference type="GO" id="GO:0004476">
    <property type="term" value="F:mannose-6-phosphate isomerase activity"/>
    <property type="evidence" value="ECO:0007669"/>
    <property type="project" value="UniProtKB-EC"/>
</dbReference>
<proteinExistence type="inferred from homology"/>
<protein>
    <recommendedName>
        <fullName evidence="19">Alginate biosynthesis protein AlgA</fullName>
        <ecNumber evidence="8">2.7.7.13</ecNumber>
        <ecNumber evidence="7">5.3.1.8</ecNumber>
    </recommendedName>
</protein>
<evidence type="ECO:0000256" key="2">
    <source>
        <dbReference type="ARBA" id="ARBA00001941"/>
    </source>
</evidence>
<dbReference type="EC" id="2.7.7.13" evidence="8"/>
<dbReference type="InterPro" id="IPR051161">
    <property type="entry name" value="Mannose-6P_isomerase_type2"/>
</dbReference>
<evidence type="ECO:0000256" key="16">
    <source>
        <dbReference type="ARBA" id="ARBA00023285"/>
    </source>
</evidence>
<dbReference type="OrthoDB" id="9806359at2"/>
<feature type="domain" description="Nucleotidyl transferase" evidence="21">
    <location>
        <begin position="4"/>
        <end position="284"/>
    </location>
</feature>
<keyword evidence="13" id="KW-0342">GTP-binding</keyword>
<keyword evidence="15" id="KW-0511">Multifunctional enzyme</keyword>
<comment type="catalytic activity">
    <reaction evidence="17">
        <text>alpha-D-mannose 1-phosphate + GTP + H(+) = GDP-alpha-D-mannose + diphosphate</text>
        <dbReference type="Rhea" id="RHEA:15229"/>
        <dbReference type="ChEBI" id="CHEBI:15378"/>
        <dbReference type="ChEBI" id="CHEBI:33019"/>
        <dbReference type="ChEBI" id="CHEBI:37565"/>
        <dbReference type="ChEBI" id="CHEBI:57527"/>
        <dbReference type="ChEBI" id="CHEBI:58409"/>
        <dbReference type="EC" id="2.7.7.13"/>
    </reaction>
</comment>
<evidence type="ECO:0000256" key="12">
    <source>
        <dbReference type="ARBA" id="ARBA00022841"/>
    </source>
</evidence>
<comment type="cofactor">
    <cofactor evidence="2">
        <name>Co(2+)</name>
        <dbReference type="ChEBI" id="CHEBI:48828"/>
    </cofactor>
</comment>
<dbReference type="GO" id="GO:0042121">
    <property type="term" value="P:alginic acid biosynthetic process"/>
    <property type="evidence" value="ECO:0007669"/>
    <property type="project" value="UniProtKB-KW"/>
</dbReference>
<name>A0A1I3PE57_9GAMM</name>
<keyword evidence="12" id="KW-0016">Alginate biosynthesis</keyword>
<evidence type="ECO:0000256" key="9">
    <source>
        <dbReference type="ARBA" id="ARBA00022679"/>
    </source>
</evidence>
<evidence type="ECO:0000256" key="8">
    <source>
        <dbReference type="ARBA" id="ARBA00012387"/>
    </source>
</evidence>
<evidence type="ECO:0000256" key="15">
    <source>
        <dbReference type="ARBA" id="ARBA00023268"/>
    </source>
</evidence>
<evidence type="ECO:0000256" key="20">
    <source>
        <dbReference type="RuleBase" id="RU004190"/>
    </source>
</evidence>
<comment type="catalytic activity">
    <reaction evidence="1">
        <text>D-mannose 6-phosphate = D-fructose 6-phosphate</text>
        <dbReference type="Rhea" id="RHEA:12356"/>
        <dbReference type="ChEBI" id="CHEBI:58735"/>
        <dbReference type="ChEBI" id="CHEBI:61527"/>
        <dbReference type="EC" id="5.3.1.8"/>
    </reaction>
</comment>
<keyword evidence="9 24" id="KW-0808">Transferase</keyword>
<dbReference type="EC" id="5.3.1.8" evidence="7"/>
<dbReference type="CDD" id="cd02509">
    <property type="entry name" value="GDP-M1P_Guanylyltransferase"/>
    <property type="match status" value="1"/>
</dbReference>
<dbReference type="InterPro" id="IPR014710">
    <property type="entry name" value="RmlC-like_jellyroll"/>
</dbReference>
<comment type="pathway">
    <text evidence="3">Nucleotide-sugar biosynthesis; GDP-alpha-D-mannose biosynthesis; alpha-D-mannose 1-phosphate from D-fructose 6-phosphate: step 1/2.</text>
</comment>
<evidence type="ECO:0000259" key="21">
    <source>
        <dbReference type="Pfam" id="PF00483"/>
    </source>
</evidence>
<dbReference type="Pfam" id="PF00483">
    <property type="entry name" value="NTP_transferase"/>
    <property type="match status" value="1"/>
</dbReference>
<evidence type="ECO:0000313" key="25">
    <source>
        <dbReference type="Proteomes" id="UP000199445"/>
    </source>
</evidence>
<dbReference type="UniPathway" id="UPA00126">
    <property type="reaction ID" value="UER00930"/>
</dbReference>
<evidence type="ECO:0000256" key="18">
    <source>
        <dbReference type="ARBA" id="ARBA00057590"/>
    </source>
</evidence>
<dbReference type="GO" id="GO:0005525">
    <property type="term" value="F:GTP binding"/>
    <property type="evidence" value="ECO:0007669"/>
    <property type="project" value="UniProtKB-KW"/>
</dbReference>
<dbReference type="InterPro" id="IPR049577">
    <property type="entry name" value="GMPP_N"/>
</dbReference>
<dbReference type="InterPro" id="IPR006375">
    <property type="entry name" value="Man1P_GuaTrfase/Man6P_Isoase"/>
</dbReference>
<evidence type="ECO:0000256" key="3">
    <source>
        <dbReference type="ARBA" id="ARBA00004666"/>
    </source>
</evidence>
<keyword evidence="11" id="KW-0547">Nucleotide-binding</keyword>
<dbReference type="Gene3D" id="2.60.120.10">
    <property type="entry name" value="Jelly Rolls"/>
    <property type="match status" value="1"/>
</dbReference>
<dbReference type="Pfam" id="PF01050">
    <property type="entry name" value="MannoseP_isomer"/>
    <property type="match status" value="1"/>
</dbReference>
<gene>
    <name evidence="24" type="ORF">SAMN05216429_101164</name>
</gene>